<evidence type="ECO:0000313" key="2">
    <source>
        <dbReference type="EMBL" id="CEM03634.1"/>
    </source>
</evidence>
<evidence type="ECO:0000313" key="3">
    <source>
        <dbReference type="Proteomes" id="UP000041254"/>
    </source>
</evidence>
<gene>
    <name evidence="2" type="ORF">Vbra_13986</name>
</gene>
<reference evidence="2 3" key="1">
    <citation type="submission" date="2014-11" db="EMBL/GenBank/DDBJ databases">
        <authorList>
            <person name="Zhu J."/>
            <person name="Qi W."/>
            <person name="Song R."/>
        </authorList>
    </citation>
    <scope>NUCLEOTIDE SEQUENCE [LARGE SCALE GENOMIC DNA]</scope>
</reference>
<dbReference type="Proteomes" id="UP000041254">
    <property type="component" value="Unassembled WGS sequence"/>
</dbReference>
<name>A0A0G4EYC3_VITBC</name>
<dbReference type="AlphaFoldDB" id="A0A0G4EYC3"/>
<accession>A0A0G4EYC3</accession>
<feature type="region of interest" description="Disordered" evidence="1">
    <location>
        <begin position="60"/>
        <end position="79"/>
    </location>
</feature>
<protein>
    <submittedName>
        <fullName evidence="2">Uncharacterized protein</fullName>
    </submittedName>
</protein>
<dbReference type="EMBL" id="CDMY01000346">
    <property type="protein sequence ID" value="CEM03634.1"/>
    <property type="molecule type" value="Genomic_DNA"/>
</dbReference>
<keyword evidence="3" id="KW-1185">Reference proteome</keyword>
<proteinExistence type="predicted"/>
<sequence length="239" mass="26342">MHTRVRIRKWYSVRYHEGWCYKGRASRPVAQRRPHILPVGQNRQISLSFSGWRRRPSELVSGGDIRTKRRRPQTTTKGKTHSLIFAVVQSSRIRTYAKGKNQPLRRTNIYYKKFETSLFVSSSEAAHPREAISCSPPPATTTAAAAAAAAVATAAAAMLRKGTLFRTNGQVHQWENLVEAHLHCANGFSVLGKEPTPDAPPFIGPAHARVPLRKAALEAVDQAPDGTPTFCPRAGAGFP</sequence>
<evidence type="ECO:0000256" key="1">
    <source>
        <dbReference type="SAM" id="MobiDB-lite"/>
    </source>
</evidence>
<dbReference type="InParanoid" id="A0A0G4EYC3"/>
<dbReference type="VEuPathDB" id="CryptoDB:Vbra_13986"/>
<organism evidence="2 3">
    <name type="scientific">Vitrella brassicaformis (strain CCMP3155)</name>
    <dbReference type="NCBI Taxonomy" id="1169540"/>
    <lineage>
        <taxon>Eukaryota</taxon>
        <taxon>Sar</taxon>
        <taxon>Alveolata</taxon>
        <taxon>Colpodellida</taxon>
        <taxon>Vitrellaceae</taxon>
        <taxon>Vitrella</taxon>
    </lineage>
</organism>